<reference evidence="1 2" key="1">
    <citation type="submission" date="2023-09" db="EMBL/GenBank/DDBJ databases">
        <authorList>
            <person name="Wang M."/>
        </authorList>
    </citation>
    <scope>NUCLEOTIDE SEQUENCE [LARGE SCALE GENOMIC DNA]</scope>
    <source>
        <strain evidence="1">GT-2023</strain>
        <tissue evidence="1">Liver</tissue>
    </source>
</reference>
<organism evidence="1 2">
    <name type="scientific">Cirrhinus molitorella</name>
    <name type="common">mud carp</name>
    <dbReference type="NCBI Taxonomy" id="172907"/>
    <lineage>
        <taxon>Eukaryota</taxon>
        <taxon>Metazoa</taxon>
        <taxon>Chordata</taxon>
        <taxon>Craniata</taxon>
        <taxon>Vertebrata</taxon>
        <taxon>Euteleostomi</taxon>
        <taxon>Actinopterygii</taxon>
        <taxon>Neopterygii</taxon>
        <taxon>Teleostei</taxon>
        <taxon>Ostariophysi</taxon>
        <taxon>Cypriniformes</taxon>
        <taxon>Cyprinidae</taxon>
        <taxon>Labeoninae</taxon>
        <taxon>Labeonini</taxon>
        <taxon>Cirrhinus</taxon>
    </lineage>
</organism>
<evidence type="ECO:0000313" key="1">
    <source>
        <dbReference type="EMBL" id="KAL1276782.1"/>
    </source>
</evidence>
<comment type="caution">
    <text evidence="1">The sequence shown here is derived from an EMBL/GenBank/DDBJ whole genome shotgun (WGS) entry which is preliminary data.</text>
</comment>
<name>A0ABR3NIE7_9TELE</name>
<dbReference type="Proteomes" id="UP001558613">
    <property type="component" value="Unassembled WGS sequence"/>
</dbReference>
<protein>
    <submittedName>
        <fullName evidence="1">Uncharacterized protein</fullName>
    </submittedName>
</protein>
<keyword evidence="2" id="KW-1185">Reference proteome</keyword>
<sequence>MFPPLQIYGLLIIKVFWALLYTGSTLPVCIAKKLQLPADDFRRHTYDAIAAEIEQIHSSFALCGKITSTVTDNDANFVKAFRMFQVDEDDAAEHNEDEIVFTDLHDVLREDSKTNERLSRHGLTPSLLAAVTLPKFKLRWLRDETRKDTIKMTLAAPASLLHHELPQKEPLQSLK</sequence>
<accession>A0ABR3NIE7</accession>
<dbReference type="EMBL" id="JAYMGO010000004">
    <property type="protein sequence ID" value="KAL1276782.1"/>
    <property type="molecule type" value="Genomic_DNA"/>
</dbReference>
<proteinExistence type="predicted"/>
<evidence type="ECO:0000313" key="2">
    <source>
        <dbReference type="Proteomes" id="UP001558613"/>
    </source>
</evidence>
<gene>
    <name evidence="1" type="ORF">QQF64_036405</name>
</gene>